<dbReference type="PROSITE" id="PS51352">
    <property type="entry name" value="THIOREDOXIN_2"/>
    <property type="match status" value="1"/>
</dbReference>
<dbReference type="GO" id="GO:0016491">
    <property type="term" value="F:oxidoreductase activity"/>
    <property type="evidence" value="ECO:0007669"/>
    <property type="project" value="InterPro"/>
</dbReference>
<evidence type="ECO:0000259" key="6">
    <source>
        <dbReference type="PROSITE" id="PS51352"/>
    </source>
</evidence>
<keyword evidence="2" id="KW-0201">Cytochrome c-type biogenesis</keyword>
<feature type="chain" id="PRO_5024308617" evidence="5">
    <location>
        <begin position="19"/>
        <end position="380"/>
    </location>
</feature>
<dbReference type="PANTHER" id="PTHR42852">
    <property type="entry name" value="THIOL:DISULFIDE INTERCHANGE PROTEIN DSBE"/>
    <property type="match status" value="1"/>
</dbReference>
<protein>
    <submittedName>
        <fullName evidence="7">AhpC/TSA family protein</fullName>
    </submittedName>
</protein>
<evidence type="ECO:0000256" key="2">
    <source>
        <dbReference type="ARBA" id="ARBA00022748"/>
    </source>
</evidence>
<dbReference type="InterPro" id="IPR000866">
    <property type="entry name" value="AhpC/TSA"/>
</dbReference>
<dbReference type="InterPro" id="IPR050553">
    <property type="entry name" value="Thioredoxin_ResA/DsbE_sf"/>
</dbReference>
<evidence type="ECO:0000256" key="1">
    <source>
        <dbReference type="ARBA" id="ARBA00004196"/>
    </source>
</evidence>
<dbReference type="InterPro" id="IPR013766">
    <property type="entry name" value="Thioredoxin_domain"/>
</dbReference>
<evidence type="ECO:0000313" key="7">
    <source>
        <dbReference type="EMBL" id="KAA8482781.1"/>
    </source>
</evidence>
<dbReference type="GO" id="GO:0030313">
    <property type="term" value="C:cell envelope"/>
    <property type="evidence" value="ECO:0007669"/>
    <property type="project" value="UniProtKB-SubCell"/>
</dbReference>
<keyword evidence="5" id="KW-0732">Signal</keyword>
<feature type="signal peptide" evidence="5">
    <location>
        <begin position="1"/>
        <end position="18"/>
    </location>
</feature>
<accession>A0A5M9HAJ8</accession>
<keyword evidence="4" id="KW-0676">Redox-active center</keyword>
<evidence type="ECO:0000256" key="3">
    <source>
        <dbReference type="ARBA" id="ARBA00023157"/>
    </source>
</evidence>
<proteinExistence type="predicted"/>
<name>A0A5M9HAJ8_9SPHI</name>
<dbReference type="Proteomes" id="UP000322918">
    <property type="component" value="Unassembled WGS sequence"/>
</dbReference>
<evidence type="ECO:0000256" key="5">
    <source>
        <dbReference type="SAM" id="SignalP"/>
    </source>
</evidence>
<gene>
    <name evidence="7" type="ORF">F1649_11055</name>
</gene>
<dbReference type="InterPro" id="IPR025380">
    <property type="entry name" value="DUF4369"/>
</dbReference>
<sequence length="380" mass="41836">MKLHYLILAAMAPVFVAAQTPNFTLTGKIGNLNKPAKVYFDYTENGNNHMDSADVVNGAFKFSGNITGIAFSRMTLSHDGKGKNNEIYAKGAGDVIYFYFGAENIKVTSVDSLYNAKFTGSKVYNEMLAFDKATGETVMAINRTANLVMERATPEQQKDPEFFKALDVQVKGKTAARKDKLVQFAKNNPDSYFSVAGLTEAFNAYRVPVTDIEAVFNKLSEQQRKTYAGINLAKLIEANSTTAIGAKAPVFAQKDTTGKPIALTDLRGKYVLVEFWASWCHPCRLESPNLLKQYQIYKEKGFEILAVSLDSDKGRWIEAITKDGLTWPQVSDLKGSGNEVAKLYGVTAVPANFLVSPEGKIIAKDLRGEDLNKKLAETLN</sequence>
<dbReference type="Pfam" id="PF00578">
    <property type="entry name" value="AhpC-TSA"/>
    <property type="match status" value="1"/>
</dbReference>
<dbReference type="AlphaFoldDB" id="A0A5M9HAJ8"/>
<dbReference type="EMBL" id="VWNE01000015">
    <property type="protein sequence ID" value="KAA8482781.1"/>
    <property type="molecule type" value="Genomic_DNA"/>
</dbReference>
<evidence type="ECO:0000256" key="4">
    <source>
        <dbReference type="ARBA" id="ARBA00023284"/>
    </source>
</evidence>
<dbReference type="SUPFAM" id="SSF52833">
    <property type="entry name" value="Thioredoxin-like"/>
    <property type="match status" value="1"/>
</dbReference>
<keyword evidence="3" id="KW-1015">Disulfide bond</keyword>
<reference evidence="7 8" key="1">
    <citation type="submission" date="2019-09" db="EMBL/GenBank/DDBJ databases">
        <title>Pararcticibacter amylolyticus gen. nov., sp. nov., isolated from a rottenly hemp rope, and reclassification of Pedobacter tournemirensis as Pararcticibacter tournemirensis comb. nov.</title>
        <authorList>
            <person name="Cai Y."/>
        </authorList>
    </citation>
    <scope>NUCLEOTIDE SEQUENCE [LARGE SCALE GENOMIC DNA]</scope>
    <source>
        <strain evidence="7 8">TF5-37.2-LB10</strain>
    </source>
</reference>
<dbReference type="GO" id="GO:0017004">
    <property type="term" value="P:cytochrome complex assembly"/>
    <property type="evidence" value="ECO:0007669"/>
    <property type="project" value="UniProtKB-KW"/>
</dbReference>
<dbReference type="InterPro" id="IPR036249">
    <property type="entry name" value="Thioredoxin-like_sf"/>
</dbReference>
<dbReference type="GO" id="GO:0016209">
    <property type="term" value="F:antioxidant activity"/>
    <property type="evidence" value="ECO:0007669"/>
    <property type="project" value="InterPro"/>
</dbReference>
<dbReference type="Gene3D" id="3.40.30.10">
    <property type="entry name" value="Glutaredoxin"/>
    <property type="match status" value="1"/>
</dbReference>
<dbReference type="RefSeq" id="WP_141815320.1">
    <property type="nucleotide sequence ID" value="NZ_VFPL01000001.1"/>
</dbReference>
<comment type="caution">
    <text evidence="7">The sequence shown here is derived from an EMBL/GenBank/DDBJ whole genome shotgun (WGS) entry which is preliminary data.</text>
</comment>
<comment type="subcellular location">
    <subcellularLocation>
        <location evidence="1">Cell envelope</location>
    </subcellularLocation>
</comment>
<evidence type="ECO:0000313" key="8">
    <source>
        <dbReference type="Proteomes" id="UP000322918"/>
    </source>
</evidence>
<keyword evidence="8" id="KW-1185">Reference proteome</keyword>
<dbReference type="Pfam" id="PF14289">
    <property type="entry name" value="DUF4369"/>
    <property type="match status" value="1"/>
</dbReference>
<organism evidence="7 8">
    <name type="scientific">Arcticibacter tournemirensis</name>
    <dbReference type="NCBI Taxonomy" id="699437"/>
    <lineage>
        <taxon>Bacteria</taxon>
        <taxon>Pseudomonadati</taxon>
        <taxon>Bacteroidota</taxon>
        <taxon>Sphingobacteriia</taxon>
        <taxon>Sphingobacteriales</taxon>
        <taxon>Sphingobacteriaceae</taxon>
        <taxon>Arcticibacter</taxon>
    </lineage>
</organism>
<dbReference type="CDD" id="cd02966">
    <property type="entry name" value="TlpA_like_family"/>
    <property type="match status" value="1"/>
</dbReference>
<feature type="domain" description="Thioredoxin" evidence="6">
    <location>
        <begin position="242"/>
        <end position="380"/>
    </location>
</feature>
<dbReference type="OrthoDB" id="750178at2"/>
<dbReference type="PANTHER" id="PTHR42852:SF6">
    <property type="entry name" value="THIOL:DISULFIDE INTERCHANGE PROTEIN DSBE"/>
    <property type="match status" value="1"/>
</dbReference>